<proteinExistence type="predicted"/>
<dbReference type="Proteomes" id="UP001212411">
    <property type="component" value="Chromosome 2"/>
</dbReference>
<evidence type="ECO:0000256" key="6">
    <source>
        <dbReference type="SAM" id="MobiDB-lite"/>
    </source>
</evidence>
<evidence type="ECO:0000313" key="8">
    <source>
        <dbReference type="EMBL" id="WBW74543.1"/>
    </source>
</evidence>
<evidence type="ECO:0000313" key="9">
    <source>
        <dbReference type="Proteomes" id="UP001212411"/>
    </source>
</evidence>
<feature type="region of interest" description="Disordered" evidence="6">
    <location>
        <begin position="1"/>
        <end position="52"/>
    </location>
</feature>
<feature type="compositionally biased region" description="Basic and acidic residues" evidence="6">
    <location>
        <begin position="13"/>
        <end position="36"/>
    </location>
</feature>
<evidence type="ECO:0000256" key="4">
    <source>
        <dbReference type="ARBA" id="ARBA00023054"/>
    </source>
</evidence>
<dbReference type="EMBL" id="CP115612">
    <property type="protein sequence ID" value="WBW74543.1"/>
    <property type="molecule type" value="Genomic_DNA"/>
</dbReference>
<evidence type="ECO:0000256" key="3">
    <source>
        <dbReference type="ARBA" id="ARBA00022737"/>
    </source>
</evidence>
<dbReference type="RefSeq" id="XP_056038786.1">
    <property type="nucleotide sequence ID" value="XM_056182283.1"/>
</dbReference>
<dbReference type="PANTHER" id="PTHR14978">
    <property type="entry name" value="BETA-CATENIN-LIKE PROTEIN 1 NUCLEAR ASSOCIATED PROTEIN"/>
    <property type="match status" value="1"/>
</dbReference>
<sequence>MNVDSIFQTANESSKKRTFNEPDSTEKSLGKRRTDEPEIQDIEDEAEFDEEGGRFFGSGLSEREKESLHFLDQNEETEQPVTLTTNELKKKVVKLEKSLNQNQELRSKYPESPEKFIESEADLDEEIRSFNIISEYPSLFPLFIKLGCVTTFLELLTHENADIMITVVDLFLELTNEDIDDEALNSLFEASIQTGFLQVLVSGIKRLDEKNEADRHGVYSILSLFENLVSIDNEVCSIVAQKTDLLQWLLQRISVSETYISTNLQYSVEVLAIFLSHSRDARKSVCELNGTDLLLRKISPYRLRDPSQGLEEETMENVFDCLSSLTQETYGKDSFMKEEGIELCILNMKNKGKSRESSFKVIDYLLFGPLSMPYCQHFVQAGGLKHIFSTFMKSQSSETIDHLLAIFCSLFRSLPADTIERMRFYRKFSENDCEKTRKIFSIYRKLNAQIEKVNKQKDSDRTAETEEEKSTRWFLVQIDHGLFAFQSVVVILGWLCVEDNHMLEIIRLLLTEANFSMNDLKEKLFLYYESLEDPAIQNEESDDVYRIEEKPMIAALLEEFPEN</sequence>
<keyword evidence="2" id="KW-0597">Phosphoprotein</keyword>
<dbReference type="InterPro" id="IPR013180">
    <property type="entry name" value="CTNNBL1_N"/>
</dbReference>
<feature type="domain" description="Beta-catenin-like protein 1 N-terminal" evidence="7">
    <location>
        <begin position="60"/>
        <end position="168"/>
    </location>
</feature>
<keyword evidence="9" id="KW-1185">Reference proteome</keyword>
<dbReference type="InterPro" id="IPR016024">
    <property type="entry name" value="ARM-type_fold"/>
</dbReference>
<evidence type="ECO:0000256" key="5">
    <source>
        <dbReference type="ARBA" id="ARBA00023242"/>
    </source>
</evidence>
<dbReference type="KEGG" id="som:SOMG_03493"/>
<dbReference type="PANTHER" id="PTHR14978:SF0">
    <property type="entry name" value="BETA-CATENIN-LIKE PROTEIN 1"/>
    <property type="match status" value="1"/>
</dbReference>
<evidence type="ECO:0000259" key="7">
    <source>
        <dbReference type="SMART" id="SM01156"/>
    </source>
</evidence>
<gene>
    <name evidence="8" type="ORF">SOMG_03493</name>
</gene>
<dbReference type="GeneID" id="80876972"/>
<evidence type="ECO:0000256" key="2">
    <source>
        <dbReference type="ARBA" id="ARBA00022553"/>
    </source>
</evidence>
<keyword evidence="3" id="KW-0677">Repeat</keyword>
<protein>
    <submittedName>
        <fullName evidence="8">Spliceosomal complex subunit</fullName>
    </submittedName>
</protein>
<dbReference type="GO" id="GO:0010467">
    <property type="term" value="P:gene expression"/>
    <property type="evidence" value="ECO:0007669"/>
    <property type="project" value="UniProtKB-ARBA"/>
</dbReference>
<feature type="compositionally biased region" description="Acidic residues" evidence="6">
    <location>
        <begin position="37"/>
        <end position="50"/>
    </location>
</feature>
<comment type="subcellular location">
    <subcellularLocation>
        <location evidence="1">Nucleus</location>
    </subcellularLocation>
</comment>
<dbReference type="SUPFAM" id="SSF48371">
    <property type="entry name" value="ARM repeat"/>
    <property type="match status" value="1"/>
</dbReference>
<reference evidence="8 9" key="1">
    <citation type="journal article" date="2023" name="G3 (Bethesda)">
        <title>A high-quality reference genome for the fission yeast Schizosaccharomyces osmophilus.</title>
        <authorList>
            <person name="Jia G.S."/>
            <person name="Zhang W.C."/>
            <person name="Liang Y."/>
            <person name="Liu X.H."/>
            <person name="Rhind N."/>
            <person name="Pidoux A."/>
            <person name="Brysch-Herzberg M."/>
            <person name="Du L.L."/>
        </authorList>
    </citation>
    <scope>NUCLEOTIDE SEQUENCE [LARGE SCALE GENOMIC DNA]</scope>
    <source>
        <strain evidence="8 9">CBS 15793</strain>
    </source>
</reference>
<dbReference type="FunFam" id="1.25.10.10:FF:001136">
    <property type="entry name" value="Beta-catenin-like protein 1"/>
    <property type="match status" value="1"/>
</dbReference>
<feature type="compositionally biased region" description="Polar residues" evidence="6">
    <location>
        <begin position="1"/>
        <end position="12"/>
    </location>
</feature>
<dbReference type="Pfam" id="PF08216">
    <property type="entry name" value="CTNNBL"/>
    <property type="match status" value="1"/>
</dbReference>
<organism evidence="8 9">
    <name type="scientific">Schizosaccharomyces osmophilus</name>
    <dbReference type="NCBI Taxonomy" id="2545709"/>
    <lineage>
        <taxon>Eukaryota</taxon>
        <taxon>Fungi</taxon>
        <taxon>Dikarya</taxon>
        <taxon>Ascomycota</taxon>
        <taxon>Taphrinomycotina</taxon>
        <taxon>Schizosaccharomycetes</taxon>
        <taxon>Schizosaccharomycetales</taxon>
        <taxon>Schizosaccharomycetaceae</taxon>
        <taxon>Schizosaccharomyces</taxon>
    </lineage>
</organism>
<dbReference type="AlphaFoldDB" id="A0AAE9WH83"/>
<dbReference type="GO" id="GO:0005681">
    <property type="term" value="C:spliceosomal complex"/>
    <property type="evidence" value="ECO:0007669"/>
    <property type="project" value="TreeGrafter"/>
</dbReference>
<evidence type="ECO:0000256" key="1">
    <source>
        <dbReference type="ARBA" id="ARBA00004123"/>
    </source>
</evidence>
<accession>A0AAE9WH83</accession>
<keyword evidence="4" id="KW-0175">Coiled coil</keyword>
<dbReference type="Gene3D" id="1.25.10.10">
    <property type="entry name" value="Leucine-rich Repeat Variant"/>
    <property type="match status" value="1"/>
</dbReference>
<name>A0AAE9WH83_9SCHI</name>
<dbReference type="InterPro" id="IPR011989">
    <property type="entry name" value="ARM-like"/>
</dbReference>
<dbReference type="SMART" id="SM01156">
    <property type="entry name" value="DUF1716"/>
    <property type="match status" value="1"/>
</dbReference>
<keyword evidence="5" id="KW-0539">Nucleus</keyword>
<dbReference type="InterPro" id="IPR039678">
    <property type="entry name" value="CTNNBL1"/>
</dbReference>